<evidence type="ECO:0000256" key="6">
    <source>
        <dbReference type="SAM" id="SignalP"/>
    </source>
</evidence>
<dbReference type="SMART" id="SM00020">
    <property type="entry name" value="Tryp_SPc"/>
    <property type="match status" value="1"/>
</dbReference>
<dbReference type="Gene3D" id="2.40.10.10">
    <property type="entry name" value="Trypsin-like serine proteases"/>
    <property type="match status" value="1"/>
</dbReference>
<comment type="caution">
    <text evidence="8">The sequence shown here is derived from an EMBL/GenBank/DDBJ whole genome shotgun (WGS) entry which is preliminary data.</text>
</comment>
<keyword evidence="3 5" id="KW-0378">Hydrolase</keyword>
<dbReference type="OrthoDB" id="6380398at2759"/>
<dbReference type="PANTHER" id="PTHR24276:SF96">
    <property type="entry name" value="PEPTIDASE S1 DOMAIN-CONTAINING PROTEIN"/>
    <property type="match status" value="1"/>
</dbReference>
<protein>
    <submittedName>
        <fullName evidence="8">Chymotrypsin-like proteinase 5A</fullName>
    </submittedName>
</protein>
<dbReference type="PROSITE" id="PS50240">
    <property type="entry name" value="TRYPSIN_DOM"/>
    <property type="match status" value="1"/>
</dbReference>
<dbReference type="InterPro" id="IPR009003">
    <property type="entry name" value="Peptidase_S1_PA"/>
</dbReference>
<evidence type="ECO:0000259" key="7">
    <source>
        <dbReference type="PROSITE" id="PS50240"/>
    </source>
</evidence>
<evidence type="ECO:0000256" key="3">
    <source>
        <dbReference type="ARBA" id="ARBA00022801"/>
    </source>
</evidence>
<dbReference type="GO" id="GO:0004252">
    <property type="term" value="F:serine-type endopeptidase activity"/>
    <property type="evidence" value="ECO:0007669"/>
    <property type="project" value="InterPro"/>
</dbReference>
<dbReference type="InterPro" id="IPR001254">
    <property type="entry name" value="Trypsin_dom"/>
</dbReference>
<proteinExistence type="inferred from homology"/>
<accession>A0A545VGK1</accession>
<name>A0A545VGK1_9HYPO</name>
<feature type="chain" id="PRO_5022149873" evidence="6">
    <location>
        <begin position="20"/>
        <end position="252"/>
    </location>
</feature>
<evidence type="ECO:0000256" key="5">
    <source>
        <dbReference type="RuleBase" id="RU363034"/>
    </source>
</evidence>
<reference evidence="8 9" key="1">
    <citation type="journal article" date="2019" name="Appl. Microbiol. Biotechnol.">
        <title>Genome sequence of Isaria javanica and comparative genome analysis insights into family S53 peptidase evolution in fungal entomopathogens.</title>
        <authorList>
            <person name="Lin R."/>
            <person name="Zhang X."/>
            <person name="Xin B."/>
            <person name="Zou M."/>
            <person name="Gao Y."/>
            <person name="Qin F."/>
            <person name="Hu Q."/>
            <person name="Xie B."/>
            <person name="Cheng X."/>
        </authorList>
    </citation>
    <scope>NUCLEOTIDE SEQUENCE [LARGE SCALE GENOMIC DNA]</scope>
    <source>
        <strain evidence="8 9">IJ1G</strain>
    </source>
</reference>
<keyword evidence="2 5" id="KW-0645">Protease</keyword>
<dbReference type="CDD" id="cd00190">
    <property type="entry name" value="Tryp_SPc"/>
    <property type="match status" value="1"/>
</dbReference>
<dbReference type="PROSITE" id="PS00135">
    <property type="entry name" value="TRYPSIN_SER"/>
    <property type="match status" value="1"/>
</dbReference>
<dbReference type="PANTHER" id="PTHR24276">
    <property type="entry name" value="POLYSERASE-RELATED"/>
    <property type="match status" value="1"/>
</dbReference>
<evidence type="ECO:0000256" key="1">
    <source>
        <dbReference type="ARBA" id="ARBA00007664"/>
    </source>
</evidence>
<evidence type="ECO:0000313" key="8">
    <source>
        <dbReference type="EMBL" id="TQW00855.1"/>
    </source>
</evidence>
<dbReference type="STRING" id="43265.A0A545VGK1"/>
<gene>
    <name evidence="8" type="ORF">IF1G_00786</name>
</gene>
<keyword evidence="9" id="KW-1185">Reference proteome</keyword>
<dbReference type="PROSITE" id="PS00134">
    <property type="entry name" value="TRYPSIN_HIS"/>
    <property type="match status" value="1"/>
</dbReference>
<dbReference type="InterPro" id="IPR050430">
    <property type="entry name" value="Peptidase_S1"/>
</dbReference>
<evidence type="ECO:0000256" key="4">
    <source>
        <dbReference type="ARBA" id="ARBA00023157"/>
    </source>
</evidence>
<dbReference type="SUPFAM" id="SSF50494">
    <property type="entry name" value="Trypsin-like serine proteases"/>
    <property type="match status" value="1"/>
</dbReference>
<feature type="signal peptide" evidence="6">
    <location>
        <begin position="1"/>
        <end position="19"/>
    </location>
</feature>
<dbReference type="InterPro" id="IPR033116">
    <property type="entry name" value="TRYPSIN_SER"/>
</dbReference>
<keyword evidence="6" id="KW-0732">Signal</keyword>
<dbReference type="Pfam" id="PF00089">
    <property type="entry name" value="Trypsin"/>
    <property type="match status" value="1"/>
</dbReference>
<dbReference type="Proteomes" id="UP000315783">
    <property type="component" value="Unassembled WGS sequence"/>
</dbReference>
<dbReference type="EMBL" id="SPUK01000001">
    <property type="protein sequence ID" value="TQW00855.1"/>
    <property type="molecule type" value="Genomic_DNA"/>
</dbReference>
<dbReference type="AlphaFoldDB" id="A0A545VGK1"/>
<dbReference type="InterPro" id="IPR043504">
    <property type="entry name" value="Peptidase_S1_PA_chymotrypsin"/>
</dbReference>
<evidence type="ECO:0000256" key="2">
    <source>
        <dbReference type="ARBA" id="ARBA00022670"/>
    </source>
</evidence>
<dbReference type="InterPro" id="IPR018114">
    <property type="entry name" value="TRYPSIN_HIS"/>
</dbReference>
<dbReference type="GO" id="GO:0006508">
    <property type="term" value="P:proteolysis"/>
    <property type="evidence" value="ECO:0007669"/>
    <property type="project" value="UniProtKB-KW"/>
</dbReference>
<evidence type="ECO:0000313" key="9">
    <source>
        <dbReference type="Proteomes" id="UP000315783"/>
    </source>
</evidence>
<comment type="similarity">
    <text evidence="1">Belongs to the peptidase S1 family.</text>
</comment>
<keyword evidence="5" id="KW-0720">Serine protease</keyword>
<dbReference type="PRINTS" id="PR00722">
    <property type="entry name" value="CHYMOTRYPSIN"/>
</dbReference>
<keyword evidence="4" id="KW-1015">Disulfide bond</keyword>
<organism evidence="8 9">
    <name type="scientific">Cordyceps javanica</name>
    <dbReference type="NCBI Taxonomy" id="43265"/>
    <lineage>
        <taxon>Eukaryota</taxon>
        <taxon>Fungi</taxon>
        <taxon>Dikarya</taxon>
        <taxon>Ascomycota</taxon>
        <taxon>Pezizomycotina</taxon>
        <taxon>Sordariomycetes</taxon>
        <taxon>Hypocreomycetidae</taxon>
        <taxon>Hypocreales</taxon>
        <taxon>Cordycipitaceae</taxon>
        <taxon>Cordyceps</taxon>
    </lineage>
</organism>
<sequence>MKLAFSICAAALSIGLASARANIIGGQVAGVGAAPFIVSIRKDGSHNCGGSLIAKDVVLTAGHCLMDVAPRSLTVVAGSNSVKEGGVERNVSKGITNDDFDSLKRIHDIALLKLAEPVQFTKAIQPIKLFQKQEIKAGTNVTVYGWGYTSYPPGPRPTELHVVSRSTISTAACNDAWMAYDKVNITEGQVCTQAGSLGTCMGDSGGPLVLTGADNQTYQVGLVSYGVPCAKNYPDVFTKVPSYLKWIADNSA</sequence>
<dbReference type="InterPro" id="IPR001314">
    <property type="entry name" value="Peptidase_S1A"/>
</dbReference>
<feature type="domain" description="Peptidase S1" evidence="7">
    <location>
        <begin position="23"/>
        <end position="252"/>
    </location>
</feature>
<dbReference type="FunFam" id="2.40.10.10:FF:000034">
    <property type="entry name" value="Eupolytin"/>
    <property type="match status" value="1"/>
</dbReference>